<dbReference type="Pfam" id="PF16421">
    <property type="entry name" value="E2F_CC-MB"/>
    <property type="match status" value="1"/>
</dbReference>
<dbReference type="InterPro" id="IPR032198">
    <property type="entry name" value="E2F_CC-MB"/>
</dbReference>
<evidence type="ECO:0000313" key="8">
    <source>
        <dbReference type="Proteomes" id="UP000250235"/>
    </source>
</evidence>
<feature type="region of interest" description="Disordered" evidence="5">
    <location>
        <begin position="219"/>
        <end position="242"/>
    </location>
</feature>
<accession>A0A2Z7A966</accession>
<dbReference type="Gene3D" id="6.10.250.540">
    <property type="match status" value="1"/>
</dbReference>
<dbReference type="InterPro" id="IPR015633">
    <property type="entry name" value="E2F"/>
</dbReference>
<feature type="compositionally biased region" description="Basic and acidic residues" evidence="5">
    <location>
        <begin position="33"/>
        <end position="56"/>
    </location>
</feature>
<evidence type="ECO:0000256" key="1">
    <source>
        <dbReference type="ARBA" id="ARBA00010940"/>
    </source>
</evidence>
<dbReference type="OrthoDB" id="1743261at2759"/>
<reference evidence="7 8" key="1">
    <citation type="journal article" date="2015" name="Proc. Natl. Acad. Sci. U.S.A.">
        <title>The resurrection genome of Boea hygrometrica: A blueprint for survival of dehydration.</title>
        <authorList>
            <person name="Xiao L."/>
            <person name="Yang G."/>
            <person name="Zhang L."/>
            <person name="Yang X."/>
            <person name="Zhao S."/>
            <person name="Ji Z."/>
            <person name="Zhou Q."/>
            <person name="Hu M."/>
            <person name="Wang Y."/>
            <person name="Chen M."/>
            <person name="Xu Y."/>
            <person name="Jin H."/>
            <person name="Xiao X."/>
            <person name="Hu G."/>
            <person name="Bao F."/>
            <person name="Hu Y."/>
            <person name="Wan P."/>
            <person name="Li L."/>
            <person name="Deng X."/>
            <person name="Kuang T."/>
            <person name="Xiang C."/>
            <person name="Zhu J.K."/>
            <person name="Oliver M.J."/>
            <person name="He Y."/>
        </authorList>
    </citation>
    <scope>NUCLEOTIDE SEQUENCE [LARGE SCALE GENOMIC DNA]</scope>
    <source>
        <strain evidence="8">cv. XS01</strain>
    </source>
</reference>
<protein>
    <recommendedName>
        <fullName evidence="6">E2F transcription factor CC-MB domain-containing protein</fullName>
    </recommendedName>
</protein>
<proteinExistence type="inferred from homology"/>
<feature type="region of interest" description="Disordered" evidence="5">
    <location>
        <begin position="592"/>
        <end position="620"/>
    </location>
</feature>
<dbReference type="CDD" id="cd14660">
    <property type="entry name" value="E2F_DD"/>
    <property type="match status" value="1"/>
</dbReference>
<keyword evidence="3" id="KW-0238">DNA-binding</keyword>
<dbReference type="SUPFAM" id="SSF144074">
    <property type="entry name" value="E2F-DP heterodimerization region"/>
    <property type="match status" value="1"/>
</dbReference>
<dbReference type="GO" id="GO:0000981">
    <property type="term" value="F:DNA-binding transcription factor activity, RNA polymerase II-specific"/>
    <property type="evidence" value="ECO:0007669"/>
    <property type="project" value="TreeGrafter"/>
</dbReference>
<evidence type="ECO:0000256" key="5">
    <source>
        <dbReference type="SAM" id="MobiDB-lite"/>
    </source>
</evidence>
<evidence type="ECO:0000256" key="2">
    <source>
        <dbReference type="ARBA" id="ARBA00023015"/>
    </source>
</evidence>
<evidence type="ECO:0000256" key="4">
    <source>
        <dbReference type="ARBA" id="ARBA00023163"/>
    </source>
</evidence>
<dbReference type="EMBL" id="KV018434">
    <property type="protein sequence ID" value="KZV17383.1"/>
    <property type="molecule type" value="Genomic_DNA"/>
</dbReference>
<evidence type="ECO:0000259" key="6">
    <source>
        <dbReference type="Pfam" id="PF16421"/>
    </source>
</evidence>
<dbReference type="GO" id="GO:0090575">
    <property type="term" value="C:RNA polymerase II transcription regulator complex"/>
    <property type="evidence" value="ECO:0007669"/>
    <property type="project" value="TreeGrafter"/>
</dbReference>
<evidence type="ECO:0000313" key="7">
    <source>
        <dbReference type="EMBL" id="KZV17383.1"/>
    </source>
</evidence>
<organism evidence="7 8">
    <name type="scientific">Dorcoceras hygrometricum</name>
    <dbReference type="NCBI Taxonomy" id="472368"/>
    <lineage>
        <taxon>Eukaryota</taxon>
        <taxon>Viridiplantae</taxon>
        <taxon>Streptophyta</taxon>
        <taxon>Embryophyta</taxon>
        <taxon>Tracheophyta</taxon>
        <taxon>Spermatophyta</taxon>
        <taxon>Magnoliopsida</taxon>
        <taxon>eudicotyledons</taxon>
        <taxon>Gunneridae</taxon>
        <taxon>Pentapetalae</taxon>
        <taxon>asterids</taxon>
        <taxon>lamiids</taxon>
        <taxon>Lamiales</taxon>
        <taxon>Gesneriaceae</taxon>
        <taxon>Didymocarpoideae</taxon>
        <taxon>Trichosporeae</taxon>
        <taxon>Loxocarpinae</taxon>
        <taxon>Dorcoceras</taxon>
    </lineage>
</organism>
<feature type="compositionally biased region" description="Basic and acidic residues" evidence="5">
    <location>
        <begin position="8"/>
        <end position="19"/>
    </location>
</feature>
<feature type="compositionally biased region" description="Low complexity" evidence="5">
    <location>
        <begin position="592"/>
        <end position="602"/>
    </location>
</feature>
<feature type="region of interest" description="Disordered" evidence="5">
    <location>
        <begin position="1"/>
        <end position="105"/>
    </location>
</feature>
<feature type="compositionally biased region" description="Polar residues" evidence="5">
    <location>
        <begin position="603"/>
        <end position="620"/>
    </location>
</feature>
<dbReference type="GO" id="GO:0000978">
    <property type="term" value="F:RNA polymerase II cis-regulatory region sequence-specific DNA binding"/>
    <property type="evidence" value="ECO:0007669"/>
    <property type="project" value="InterPro"/>
</dbReference>
<evidence type="ECO:0000256" key="3">
    <source>
        <dbReference type="ARBA" id="ARBA00023125"/>
    </source>
</evidence>
<dbReference type="GO" id="GO:0046983">
    <property type="term" value="F:protein dimerization activity"/>
    <property type="evidence" value="ECO:0007669"/>
    <property type="project" value="InterPro"/>
</dbReference>
<dbReference type="AlphaFoldDB" id="A0A2Z7A966"/>
<sequence length="670" mass="74458">MMEQQQESEEKQASRERSSTSRNHPVGEEGETAGDHGHPHEEKRCCEIEATQDKSSSEANNPKAASEEEQNSGHGNSPVAEIPLPKSVSEGFSRSREEQENISSLQEEIGSLKIEESMLDMLISEMQGRLRNLRKNENSQRWLYFTEEDILSLPCIQKKTLIVIKAPQGTSIQVPRPYEHENVRKRRCMLILRSNKGAINIWLISPLEKYLGIKIPDGGSQPRIPETSRENENAPVSPKTEEIRERIGAADPSPQRYWWIKLNTTTDDVSHEQEGLNNALEDADFYVPTRFIKLPLYGLQNANGGCMPPPDRNLSIEAITDLFAAEENDFNFLSGIHVDALLDFRRPSVQPPPSSTAMPSISEMLAEIEWDCWNSRCDDCTTASTCTSQEQITPPISTATPSVSNMKADIDRYILEMIEKDNAISNTNVLQGQTPTPGSTAMHSIIDTTADISWGSMKMIHNDSVTSSINTAQAQAQAQPRPPMDTPMPFTDIGWNRLKMIHEDNVTASINASQAQTPPKFNTAMPSVAKTLPDMNWESMDTTHEDNGMANITASHAQTPPRNSAMPVFSNMIANTDKDSLNIIHENNTMTSTNTTQAQSTQPRATAMSSAAKTTGSNNESITQSMEEVSPNSETAKIAQVAREIGQITKTYRRRAKRETADRTACRKKE</sequence>
<dbReference type="PANTHER" id="PTHR12081:SF18">
    <property type="entry name" value="TRANSCRIPTION FACTOR E2F2-RELATED"/>
    <property type="match status" value="1"/>
</dbReference>
<dbReference type="Proteomes" id="UP000250235">
    <property type="component" value="Unassembled WGS sequence"/>
</dbReference>
<keyword evidence="4" id="KW-0804">Transcription</keyword>
<name>A0A2Z7A966_9LAMI</name>
<gene>
    <name evidence="7" type="ORF">F511_23066</name>
</gene>
<feature type="domain" description="E2F transcription factor CC-MB" evidence="6">
    <location>
        <begin position="105"/>
        <end position="205"/>
    </location>
</feature>
<comment type="similarity">
    <text evidence="1">Belongs to the E2F/DP family.</text>
</comment>
<keyword evidence="8" id="KW-1185">Reference proteome</keyword>
<keyword evidence="2" id="KW-0805">Transcription regulation</keyword>
<dbReference type="PANTHER" id="PTHR12081">
    <property type="entry name" value="TRANSCRIPTION FACTOR E2F"/>
    <property type="match status" value="1"/>
</dbReference>
<dbReference type="InterPro" id="IPR037241">
    <property type="entry name" value="E2F-DP_heterodim"/>
</dbReference>